<organism evidence="1 2">
    <name type="scientific">Dermacentor silvarum</name>
    <name type="common">Tick</name>
    <dbReference type="NCBI Taxonomy" id="543639"/>
    <lineage>
        <taxon>Eukaryota</taxon>
        <taxon>Metazoa</taxon>
        <taxon>Ecdysozoa</taxon>
        <taxon>Arthropoda</taxon>
        <taxon>Chelicerata</taxon>
        <taxon>Arachnida</taxon>
        <taxon>Acari</taxon>
        <taxon>Parasitiformes</taxon>
        <taxon>Ixodida</taxon>
        <taxon>Ixodoidea</taxon>
        <taxon>Ixodidae</taxon>
        <taxon>Rhipicephalinae</taxon>
        <taxon>Dermacentor</taxon>
    </lineage>
</organism>
<evidence type="ECO:0000313" key="2">
    <source>
        <dbReference type="Proteomes" id="UP000821865"/>
    </source>
</evidence>
<evidence type="ECO:0000313" key="1">
    <source>
        <dbReference type="EMBL" id="KAH7970420.1"/>
    </source>
</evidence>
<comment type="caution">
    <text evidence="1">The sequence shown here is derived from an EMBL/GenBank/DDBJ whole genome shotgun (WGS) entry which is preliminary data.</text>
</comment>
<protein>
    <submittedName>
        <fullName evidence="1">Uncharacterized protein</fullName>
    </submittedName>
</protein>
<reference evidence="1" key="1">
    <citation type="submission" date="2020-05" db="EMBL/GenBank/DDBJ databases">
        <title>Large-scale comparative analyses of tick genomes elucidate their genetic diversity and vector capacities.</title>
        <authorList>
            <person name="Jia N."/>
            <person name="Wang J."/>
            <person name="Shi W."/>
            <person name="Du L."/>
            <person name="Sun Y."/>
            <person name="Zhan W."/>
            <person name="Jiang J."/>
            <person name="Wang Q."/>
            <person name="Zhang B."/>
            <person name="Ji P."/>
            <person name="Sakyi L.B."/>
            <person name="Cui X."/>
            <person name="Yuan T."/>
            <person name="Jiang B."/>
            <person name="Yang W."/>
            <person name="Lam T.T.-Y."/>
            <person name="Chang Q."/>
            <person name="Ding S."/>
            <person name="Wang X."/>
            <person name="Zhu J."/>
            <person name="Ruan X."/>
            <person name="Zhao L."/>
            <person name="Wei J."/>
            <person name="Que T."/>
            <person name="Du C."/>
            <person name="Cheng J."/>
            <person name="Dai P."/>
            <person name="Han X."/>
            <person name="Huang E."/>
            <person name="Gao Y."/>
            <person name="Liu J."/>
            <person name="Shao H."/>
            <person name="Ye R."/>
            <person name="Li L."/>
            <person name="Wei W."/>
            <person name="Wang X."/>
            <person name="Wang C."/>
            <person name="Yang T."/>
            <person name="Huo Q."/>
            <person name="Li W."/>
            <person name="Guo W."/>
            <person name="Chen H."/>
            <person name="Zhou L."/>
            <person name="Ni X."/>
            <person name="Tian J."/>
            <person name="Zhou Y."/>
            <person name="Sheng Y."/>
            <person name="Liu T."/>
            <person name="Pan Y."/>
            <person name="Xia L."/>
            <person name="Li J."/>
            <person name="Zhao F."/>
            <person name="Cao W."/>
        </authorList>
    </citation>
    <scope>NUCLEOTIDE SEQUENCE</scope>
    <source>
        <strain evidence="1">Dsil-2018</strain>
    </source>
</reference>
<sequence>MDRIDTYLRVKSLTIAGKTHEVVVHPTSPQDSCKGICALPIDTKEAEILPYLRQANPEPLVLHARRMGKSETILVTFLGKKVPFYVQYAHFWLRCAPFRKKACVKCKQI</sequence>
<keyword evidence="2" id="KW-1185">Reference proteome</keyword>
<proteinExistence type="predicted"/>
<dbReference type="Proteomes" id="UP000821865">
    <property type="component" value="Chromosome 11"/>
</dbReference>
<name>A0ACB8DIE0_DERSI</name>
<dbReference type="EMBL" id="CM023480">
    <property type="protein sequence ID" value="KAH7970420.1"/>
    <property type="molecule type" value="Genomic_DNA"/>
</dbReference>
<gene>
    <name evidence="1" type="ORF">HPB49_006723</name>
</gene>
<accession>A0ACB8DIE0</accession>